<name>A0A0G2HJE5_9PEZI</name>
<evidence type="ECO:0000313" key="6">
    <source>
        <dbReference type="Proteomes" id="UP001430584"/>
    </source>
</evidence>
<comment type="caution">
    <text evidence="4">The sequence shown here is derived from an EMBL/GenBank/DDBJ whole genome shotgun (WGS) entry which is preliminary data.</text>
</comment>
<dbReference type="InterPro" id="IPR002347">
    <property type="entry name" value="SDR_fam"/>
</dbReference>
<evidence type="ECO:0000256" key="2">
    <source>
        <dbReference type="ARBA" id="ARBA00023002"/>
    </source>
</evidence>
<dbReference type="Proteomes" id="UP001430584">
    <property type="component" value="Unassembled WGS sequence"/>
</dbReference>
<keyword evidence="6" id="KW-1185">Reference proteome</keyword>
<reference evidence="4 5" key="2">
    <citation type="submission" date="2015-05" db="EMBL/GenBank/DDBJ databases">
        <title>Distinctive expansion of gene families associated with plant cell wall degradation and secondary metabolism in the genomes of grapevine trunk pathogens.</title>
        <authorList>
            <person name="Lawrence D.P."/>
            <person name="Travadon R."/>
            <person name="Rolshausen P.E."/>
            <person name="Baumgartner K."/>
        </authorList>
    </citation>
    <scope>NUCLEOTIDE SEQUENCE [LARGE SCALE GENOMIC DNA]</scope>
    <source>
        <strain evidence="4">DS831</strain>
    </source>
</reference>
<keyword evidence="2" id="KW-0560">Oxidoreductase</keyword>
<comment type="similarity">
    <text evidence="1">Belongs to the short-chain dehydrogenases/reductases (SDR) family.</text>
</comment>
<dbReference type="AlphaFoldDB" id="A0A0G2HJE5"/>
<dbReference type="Gene3D" id="3.40.50.720">
    <property type="entry name" value="NAD(P)-binding Rossmann-like Domain"/>
    <property type="match status" value="1"/>
</dbReference>
<dbReference type="PRINTS" id="PR00081">
    <property type="entry name" value="GDHRDH"/>
</dbReference>
<sequence>MLPEITVDEASFAALKGQVVLVTGSSSGIGLATVKLLLSLGAIVVAGDLNEMPLPATEQLSFQKTDTTSWADLLALFKKAKQQHGRIDHVFANAGISTRTNYLEENLDANGDLLEPTHEVIDINLRGTINTATLALHYMKPERQQGGGSIVLTSSSTAFQRMRAADYAISKHAVLGTLRGMLPNIQSAGLPVRLNIINPAWTDTGMVPASVVESVGAKTQPPEVVARSVAMLMSDKSRNGQAIYSAESKLYEIEDAVLQPAAREIVGSDRLDEDTVFKLLLEKMAGSYQDKV</sequence>
<gene>
    <name evidence="3" type="ORF">SLS55_007210</name>
    <name evidence="4" type="ORF">UCDDS831_g00210</name>
</gene>
<accession>A0A0G2HJE5</accession>
<evidence type="ECO:0000313" key="4">
    <source>
        <dbReference type="EMBL" id="KKY28470.1"/>
    </source>
</evidence>
<dbReference type="Pfam" id="PF00106">
    <property type="entry name" value="adh_short"/>
    <property type="match status" value="1"/>
</dbReference>
<dbReference type="EMBL" id="LAQI01000009">
    <property type="protein sequence ID" value="KKY28470.1"/>
    <property type="molecule type" value="Genomic_DNA"/>
</dbReference>
<dbReference type="InterPro" id="IPR036291">
    <property type="entry name" value="NAD(P)-bd_dom_sf"/>
</dbReference>
<reference evidence="4 5" key="1">
    <citation type="submission" date="2015-03" db="EMBL/GenBank/DDBJ databases">
        <authorList>
            <person name="Morales-Cruz A."/>
            <person name="Amrine K.C."/>
            <person name="Cantu D."/>
        </authorList>
    </citation>
    <scope>NUCLEOTIDE SEQUENCE [LARGE SCALE GENOMIC DNA]</scope>
    <source>
        <strain evidence="4">DS831</strain>
    </source>
</reference>
<evidence type="ECO:0000256" key="1">
    <source>
        <dbReference type="ARBA" id="ARBA00006484"/>
    </source>
</evidence>
<dbReference type="RefSeq" id="XP_066631068.1">
    <property type="nucleotide sequence ID" value="XM_066778631.1"/>
</dbReference>
<dbReference type="PANTHER" id="PTHR43180">
    <property type="entry name" value="3-OXOACYL-(ACYL-CARRIER-PROTEIN) REDUCTASE (AFU_ORTHOLOGUE AFUA_6G11210)"/>
    <property type="match status" value="1"/>
</dbReference>
<proteinExistence type="inferred from homology"/>
<dbReference type="EMBL" id="JAJVCZ030000007">
    <property type="protein sequence ID" value="KAL0258039.1"/>
    <property type="molecule type" value="Genomic_DNA"/>
</dbReference>
<protein>
    <submittedName>
        <fullName evidence="4">Putative short-chain dehydrogenase reductase sdr</fullName>
    </submittedName>
</protein>
<dbReference type="Proteomes" id="UP000034182">
    <property type="component" value="Unassembled WGS sequence"/>
</dbReference>
<dbReference type="PANTHER" id="PTHR43180:SF10">
    <property type="entry name" value="NAD(P)-BINDING PROTEIN"/>
    <property type="match status" value="1"/>
</dbReference>
<dbReference type="SUPFAM" id="SSF51735">
    <property type="entry name" value="NAD(P)-binding Rossmann-fold domains"/>
    <property type="match status" value="1"/>
</dbReference>
<dbReference type="GeneID" id="92011295"/>
<evidence type="ECO:0000313" key="3">
    <source>
        <dbReference type="EMBL" id="KAL0258039.1"/>
    </source>
</evidence>
<evidence type="ECO:0000313" key="5">
    <source>
        <dbReference type="Proteomes" id="UP000034182"/>
    </source>
</evidence>
<dbReference type="GO" id="GO:0016491">
    <property type="term" value="F:oxidoreductase activity"/>
    <property type="evidence" value="ECO:0007669"/>
    <property type="project" value="UniProtKB-KW"/>
</dbReference>
<organism evidence="4 5">
    <name type="scientific">Diplodia seriata</name>
    <dbReference type="NCBI Taxonomy" id="420778"/>
    <lineage>
        <taxon>Eukaryota</taxon>
        <taxon>Fungi</taxon>
        <taxon>Dikarya</taxon>
        <taxon>Ascomycota</taxon>
        <taxon>Pezizomycotina</taxon>
        <taxon>Dothideomycetes</taxon>
        <taxon>Dothideomycetes incertae sedis</taxon>
        <taxon>Botryosphaeriales</taxon>
        <taxon>Botryosphaeriaceae</taxon>
        <taxon>Diplodia</taxon>
    </lineage>
</organism>
<reference evidence="3 6" key="3">
    <citation type="submission" date="2024-02" db="EMBL/GenBank/DDBJ databases">
        <title>De novo assembly and annotation of 12 fungi associated with fruit tree decline syndrome in Ontario, Canada.</title>
        <authorList>
            <person name="Sulman M."/>
            <person name="Ellouze W."/>
            <person name="Ilyukhin E."/>
        </authorList>
    </citation>
    <scope>NUCLEOTIDE SEQUENCE [LARGE SCALE GENOMIC DNA]</scope>
    <source>
        <strain evidence="3 6">FDS-637</strain>
    </source>
</reference>